<feature type="coiled-coil region" evidence="1">
    <location>
        <begin position="175"/>
        <end position="202"/>
    </location>
</feature>
<feature type="region of interest" description="Disordered" evidence="2">
    <location>
        <begin position="220"/>
        <end position="266"/>
    </location>
</feature>
<feature type="region of interest" description="Disordered" evidence="2">
    <location>
        <begin position="1"/>
        <end position="54"/>
    </location>
</feature>
<dbReference type="OrthoDB" id="3535998at2759"/>
<feature type="compositionally biased region" description="Basic and acidic residues" evidence="2">
    <location>
        <begin position="146"/>
        <end position="165"/>
    </location>
</feature>
<protein>
    <recommendedName>
        <fullName evidence="5">BZIP domain-containing protein</fullName>
    </recommendedName>
</protein>
<keyword evidence="4" id="KW-1185">Reference proteome</keyword>
<feature type="region of interest" description="Disordered" evidence="2">
    <location>
        <begin position="111"/>
        <end position="165"/>
    </location>
</feature>
<dbReference type="GeneID" id="27719975"/>
<accession>A0A084FUF9</accession>
<dbReference type="CDD" id="cd14688">
    <property type="entry name" value="bZIP_YAP"/>
    <property type="match status" value="1"/>
</dbReference>
<dbReference type="Proteomes" id="UP000028545">
    <property type="component" value="Unassembled WGS sequence"/>
</dbReference>
<name>A0A084FUF9_PSEDA</name>
<feature type="compositionally biased region" description="Low complexity" evidence="2">
    <location>
        <begin position="237"/>
        <end position="259"/>
    </location>
</feature>
<sequence>MPSQTAGIPPGIHVKPEASPTSTSMAAAVDASWSEHSAPPPPQTPSIEPHGGIHWDLANFSMDSFLGSGGAGDMATRQQMQMAGAENNHHHLQHNNAANIRVDLEPTILSPTESQARSSAEPDGIPSKSRKRKGSRTVSSLTPAQLERKRSNDRRAQRAIRERTKRRMEDYQNVVAQKDDMIMALSRRVQCLEEELARLTHGEPCSVATQVGDVCEKAQDLSRRVGPTSRSSSLSISVADSQSSTATSDETAASSIASSRRGTLAVVNPGPSGVVGAFDRLDSDYEPSSLLGFPTAAPSNTTPSWPPPPSAQALPPTVHTGATSTAPVPEDNIHAYFRNAALIGSSNVQARSQRVMEDPSGGEPHNFRTMSVRDGNYGGWISQAQGPQHSCWHVDRQAGTWPSCGGERDAEYGKVYYYSSCVF</sequence>
<comment type="caution">
    <text evidence="3">The sequence shown here is derived from an EMBL/GenBank/DDBJ whole genome shotgun (WGS) entry which is preliminary data.</text>
</comment>
<feature type="region of interest" description="Disordered" evidence="2">
    <location>
        <begin position="289"/>
        <end position="314"/>
    </location>
</feature>
<dbReference type="AlphaFoldDB" id="A0A084FUF9"/>
<gene>
    <name evidence="3" type="ORF">SAPIO_CDS10748</name>
</gene>
<evidence type="ECO:0000256" key="1">
    <source>
        <dbReference type="SAM" id="Coils"/>
    </source>
</evidence>
<dbReference type="KEGG" id="sapo:SAPIO_CDS10748"/>
<keyword evidence="1" id="KW-0175">Coiled coil</keyword>
<feature type="compositionally biased region" description="Low complexity" evidence="2">
    <location>
        <begin position="294"/>
        <end position="303"/>
    </location>
</feature>
<evidence type="ECO:0000313" key="4">
    <source>
        <dbReference type="Proteomes" id="UP000028545"/>
    </source>
</evidence>
<evidence type="ECO:0008006" key="5">
    <source>
        <dbReference type="Google" id="ProtNLM"/>
    </source>
</evidence>
<proteinExistence type="predicted"/>
<reference evidence="3 4" key="1">
    <citation type="journal article" date="2014" name="Genome Announc.">
        <title>Draft genome sequence of the pathogenic fungus Scedosporium apiospermum.</title>
        <authorList>
            <person name="Vandeputte P."/>
            <person name="Ghamrawi S."/>
            <person name="Rechenmann M."/>
            <person name="Iltis A."/>
            <person name="Giraud S."/>
            <person name="Fleury M."/>
            <person name="Thornton C."/>
            <person name="Delhaes L."/>
            <person name="Meyer W."/>
            <person name="Papon N."/>
            <person name="Bouchara J.P."/>
        </authorList>
    </citation>
    <scope>NUCLEOTIDE SEQUENCE [LARGE SCALE GENOMIC DNA]</scope>
    <source>
        <strain evidence="3 4">IHEM 14462</strain>
    </source>
</reference>
<evidence type="ECO:0000256" key="2">
    <source>
        <dbReference type="SAM" id="MobiDB-lite"/>
    </source>
</evidence>
<dbReference type="EMBL" id="JOWA01000176">
    <property type="protein sequence ID" value="KEZ38721.1"/>
    <property type="molecule type" value="Genomic_DNA"/>
</dbReference>
<dbReference type="VEuPathDB" id="FungiDB:SAPIO_CDS10748"/>
<dbReference type="RefSeq" id="XP_016638520.1">
    <property type="nucleotide sequence ID" value="XM_016784290.1"/>
</dbReference>
<dbReference type="HOGENOM" id="CLU_649167_0_0_1"/>
<organism evidence="3 4">
    <name type="scientific">Pseudallescheria apiosperma</name>
    <name type="common">Scedosporium apiospermum</name>
    <dbReference type="NCBI Taxonomy" id="563466"/>
    <lineage>
        <taxon>Eukaryota</taxon>
        <taxon>Fungi</taxon>
        <taxon>Dikarya</taxon>
        <taxon>Ascomycota</taxon>
        <taxon>Pezizomycotina</taxon>
        <taxon>Sordariomycetes</taxon>
        <taxon>Hypocreomycetidae</taxon>
        <taxon>Microascales</taxon>
        <taxon>Microascaceae</taxon>
        <taxon>Scedosporium</taxon>
    </lineage>
</organism>
<evidence type="ECO:0000313" key="3">
    <source>
        <dbReference type="EMBL" id="KEZ38721.1"/>
    </source>
</evidence>